<keyword evidence="3" id="KW-1185">Reference proteome</keyword>
<feature type="transmembrane region" description="Helical" evidence="1">
    <location>
        <begin position="479"/>
        <end position="506"/>
    </location>
</feature>
<protein>
    <submittedName>
        <fullName evidence="2">Uncharacterized protein</fullName>
    </submittedName>
</protein>
<feature type="transmembrane region" description="Helical" evidence="1">
    <location>
        <begin position="452"/>
        <end position="472"/>
    </location>
</feature>
<dbReference type="Proteomes" id="UP000183997">
    <property type="component" value="Unassembled WGS sequence"/>
</dbReference>
<feature type="transmembrane region" description="Helical" evidence="1">
    <location>
        <begin position="601"/>
        <end position="621"/>
    </location>
</feature>
<accession>A0A1M6RK77</accession>
<feature type="transmembrane region" description="Helical" evidence="1">
    <location>
        <begin position="660"/>
        <end position="682"/>
    </location>
</feature>
<dbReference type="EMBL" id="FRAR01000011">
    <property type="protein sequence ID" value="SHK32824.1"/>
    <property type="molecule type" value="Genomic_DNA"/>
</dbReference>
<dbReference type="SUPFAM" id="SSF53649">
    <property type="entry name" value="Alkaline phosphatase-like"/>
    <property type="match status" value="1"/>
</dbReference>
<name>A0A1M6RK77_9FIRM</name>
<dbReference type="InterPro" id="IPR017850">
    <property type="entry name" value="Alkaline_phosphatase_core_sf"/>
</dbReference>
<feature type="transmembrane region" description="Helical" evidence="1">
    <location>
        <begin position="551"/>
        <end position="570"/>
    </location>
</feature>
<dbReference type="Gene3D" id="3.40.720.10">
    <property type="entry name" value="Alkaline Phosphatase, subunit A"/>
    <property type="match status" value="1"/>
</dbReference>
<organism evidence="2 3">
    <name type="scientific">Desulforamulus aeronauticus DSM 10349</name>
    <dbReference type="NCBI Taxonomy" id="1121421"/>
    <lineage>
        <taxon>Bacteria</taxon>
        <taxon>Bacillati</taxon>
        <taxon>Bacillota</taxon>
        <taxon>Clostridia</taxon>
        <taxon>Eubacteriales</taxon>
        <taxon>Peptococcaceae</taxon>
        <taxon>Desulforamulus</taxon>
    </lineage>
</organism>
<dbReference type="OrthoDB" id="3199331at2"/>
<gene>
    <name evidence="2" type="ORF">SAMN02745123_01489</name>
</gene>
<evidence type="ECO:0000256" key="1">
    <source>
        <dbReference type="SAM" id="Phobius"/>
    </source>
</evidence>
<keyword evidence="1" id="KW-0472">Membrane</keyword>
<evidence type="ECO:0000313" key="2">
    <source>
        <dbReference type="EMBL" id="SHK32824.1"/>
    </source>
</evidence>
<feature type="transmembrane region" description="Helical" evidence="1">
    <location>
        <begin position="576"/>
        <end position="594"/>
    </location>
</feature>
<feature type="transmembrane region" description="Helical" evidence="1">
    <location>
        <begin position="526"/>
        <end position="544"/>
    </location>
</feature>
<proteinExistence type="predicted"/>
<feature type="transmembrane region" description="Helical" evidence="1">
    <location>
        <begin position="694"/>
        <end position="711"/>
    </location>
</feature>
<evidence type="ECO:0000313" key="3">
    <source>
        <dbReference type="Proteomes" id="UP000183997"/>
    </source>
</evidence>
<feature type="transmembrane region" description="Helical" evidence="1">
    <location>
        <begin position="717"/>
        <end position="737"/>
    </location>
</feature>
<dbReference type="AlphaFoldDB" id="A0A1M6RK77"/>
<feature type="transmembrane region" description="Helical" evidence="1">
    <location>
        <begin position="394"/>
        <end position="414"/>
    </location>
</feature>
<sequence length="743" mass="81480">MQKNIVRFLFSLLLVMTMFTKIVYAQPQDNNHFVILVIDQIHFKDLNQPELTNFKSLLQTSSVALMNTTTGGGAIPDNTFTTIGASSRALGSPGASQSFNTHEKINGQAIINIYERRNPLHDISQYQIVNLSVAQIKNLNEDKHYQVNIGALGDALHKAGLKTTVIGNSDLPQEEPNFSRYVYNRQSVAMLMDSKGLVDYGDVSNNMLIADKKAPFGVRTDQEKLLASFNEYYKKSNVLVIDYGDTTRVAAYAPVLNSDMSKEELEQALHRADGFLGELLKIVDLKRDYLMVVTPTPSESSKGQGNTLTPLVLAGPGIGGDLLTSGTTHRPGIVTNTDIGVTILHFLGVKSAEGMIGQNLTVTAKSSNSLQYLSDLQDMLVENTLRRVPILSTVAFYILAVLACSLVMFILRLFNHDYSKVLKRSLLYNYLAILTLPFGLLIIASLGALTLLQSFVAIILITVGLTTIIYLLSKRISIIFSITAICLAFIAILFTDLFMGATMILNSPLGYDPQYGARFYGIGNELMGAVIGATTVGVAAFMDMKRFKGRLLFVIAFMVGVLFIMVYPGLGSKGGASISVTAAFVTLLWLSLGYKTGKRQLLMVAASVVLVMLFISLADLLSGPRTHIGRAVLEMQTSGIGSLLDIIIRKLQMDFRLMRYSYWSGMLVTSIFLMLLMFKFRLNFLEHIRNKTPNTLNGCYAALFGAAVALFTNDAGIIAAATAVIYPVSTLLLLNMVPYKNQH</sequence>
<dbReference type="RefSeq" id="WP_072912540.1">
    <property type="nucleotide sequence ID" value="NZ_FRAR01000011.1"/>
</dbReference>
<keyword evidence="1" id="KW-1133">Transmembrane helix</keyword>
<feature type="transmembrane region" description="Helical" evidence="1">
    <location>
        <begin position="426"/>
        <end position="446"/>
    </location>
</feature>
<dbReference type="STRING" id="1121421.SAMN02745123_01489"/>
<keyword evidence="1" id="KW-0812">Transmembrane</keyword>
<reference evidence="3" key="1">
    <citation type="submission" date="2016-11" db="EMBL/GenBank/DDBJ databases">
        <authorList>
            <person name="Varghese N."/>
            <person name="Submissions S."/>
        </authorList>
    </citation>
    <scope>NUCLEOTIDE SEQUENCE [LARGE SCALE GENOMIC DNA]</scope>
    <source>
        <strain evidence="3">DSM 10349</strain>
    </source>
</reference>